<sequence length="69" mass="7184">MGNGDDGLSADIHSGGASGMRNGVRNTHMRFRAAGPQPFIIVNVSLSAFGNGGHSLNRFHWELTGGGFA</sequence>
<comment type="caution">
    <text evidence="2">The sequence shown here is derived from an EMBL/GenBank/DDBJ whole genome shotgun (WGS) entry which is preliminary data.</text>
</comment>
<accession>A0A645JF92</accession>
<feature type="region of interest" description="Disordered" evidence="1">
    <location>
        <begin position="1"/>
        <end position="23"/>
    </location>
</feature>
<evidence type="ECO:0000256" key="1">
    <source>
        <dbReference type="SAM" id="MobiDB-lite"/>
    </source>
</evidence>
<dbReference type="AlphaFoldDB" id="A0A645JF92"/>
<organism evidence="2">
    <name type="scientific">bioreactor metagenome</name>
    <dbReference type="NCBI Taxonomy" id="1076179"/>
    <lineage>
        <taxon>unclassified sequences</taxon>
        <taxon>metagenomes</taxon>
        <taxon>ecological metagenomes</taxon>
    </lineage>
</organism>
<reference evidence="2" key="1">
    <citation type="submission" date="2019-08" db="EMBL/GenBank/DDBJ databases">
        <authorList>
            <person name="Kucharzyk K."/>
            <person name="Murdoch R.W."/>
            <person name="Higgins S."/>
            <person name="Loffler F."/>
        </authorList>
    </citation>
    <scope>NUCLEOTIDE SEQUENCE</scope>
</reference>
<evidence type="ECO:0000313" key="2">
    <source>
        <dbReference type="EMBL" id="MPN58273.1"/>
    </source>
</evidence>
<protein>
    <submittedName>
        <fullName evidence="2">Uncharacterized protein</fullName>
    </submittedName>
</protein>
<gene>
    <name evidence="2" type="ORF">SDC9_205976</name>
</gene>
<proteinExistence type="predicted"/>
<dbReference type="EMBL" id="VSSQ01130765">
    <property type="protein sequence ID" value="MPN58273.1"/>
    <property type="molecule type" value="Genomic_DNA"/>
</dbReference>
<name>A0A645JF92_9ZZZZ</name>